<dbReference type="EMBL" id="SDMP01000009">
    <property type="protein sequence ID" value="RYR40286.1"/>
    <property type="molecule type" value="Genomic_DNA"/>
</dbReference>
<dbReference type="Gene3D" id="3.80.10.10">
    <property type="entry name" value="Ribonuclease Inhibitor"/>
    <property type="match status" value="1"/>
</dbReference>
<keyword evidence="2" id="KW-0677">Repeat</keyword>
<dbReference type="SUPFAM" id="SSF52058">
    <property type="entry name" value="L domain-like"/>
    <property type="match status" value="1"/>
</dbReference>
<evidence type="ECO:0000313" key="4">
    <source>
        <dbReference type="Proteomes" id="UP000289738"/>
    </source>
</evidence>
<sequence length="354" mass="40198">MHSLTSHKSTLTLTLLLEKPLIQTATTYGSVGTLQYAITSLHCQMRRRNVLSFLSPILRVIHSSKMDLNIALYLKCPPMLVEFSQVFDDSTNIQFLDPFSFTLPLIQHSRRIHFRLLNQRYPLAYSFPRFSGFSPVTHGLGVGGSARDREGARTRELRVREGGRRRVEDGGKCCRRIREGRGENVRSVRTYSFGISLEFGSSKTGIKIGSKTVLNIVGNLIEYPSKTIDNCRSLEKQMMNANFNKLMQLPESISLELRKLKKLSVNSNKLLFLSHSTSHLTSLKVLDARLNCLHSLPNNLENLISLETLNISQNFHFLRSFPYSIGFLFSFIKLDINYNRITSLPPSIACLNKL</sequence>
<dbReference type="GO" id="GO:0005737">
    <property type="term" value="C:cytoplasm"/>
    <property type="evidence" value="ECO:0007669"/>
    <property type="project" value="TreeGrafter"/>
</dbReference>
<dbReference type="PANTHER" id="PTHR48051">
    <property type="match status" value="1"/>
</dbReference>
<organism evidence="3 4">
    <name type="scientific">Arachis hypogaea</name>
    <name type="common">Peanut</name>
    <dbReference type="NCBI Taxonomy" id="3818"/>
    <lineage>
        <taxon>Eukaryota</taxon>
        <taxon>Viridiplantae</taxon>
        <taxon>Streptophyta</taxon>
        <taxon>Embryophyta</taxon>
        <taxon>Tracheophyta</taxon>
        <taxon>Spermatophyta</taxon>
        <taxon>Magnoliopsida</taxon>
        <taxon>eudicotyledons</taxon>
        <taxon>Gunneridae</taxon>
        <taxon>Pentapetalae</taxon>
        <taxon>rosids</taxon>
        <taxon>fabids</taxon>
        <taxon>Fabales</taxon>
        <taxon>Fabaceae</taxon>
        <taxon>Papilionoideae</taxon>
        <taxon>50 kb inversion clade</taxon>
        <taxon>dalbergioids sensu lato</taxon>
        <taxon>Dalbergieae</taxon>
        <taxon>Pterocarpus clade</taxon>
        <taxon>Arachis</taxon>
    </lineage>
</organism>
<dbReference type="STRING" id="3818.A0A445BNR5"/>
<protein>
    <submittedName>
        <fullName evidence="3">Uncharacterized protein</fullName>
    </submittedName>
</protein>
<reference evidence="3 4" key="1">
    <citation type="submission" date="2019-01" db="EMBL/GenBank/DDBJ databases">
        <title>Sequencing of cultivated peanut Arachis hypogaea provides insights into genome evolution and oil improvement.</title>
        <authorList>
            <person name="Chen X."/>
        </authorList>
    </citation>
    <scope>NUCLEOTIDE SEQUENCE [LARGE SCALE GENOMIC DNA]</scope>
    <source>
        <strain evidence="4">cv. Fuhuasheng</strain>
        <tissue evidence="3">Leaves</tissue>
    </source>
</reference>
<evidence type="ECO:0000313" key="3">
    <source>
        <dbReference type="EMBL" id="RYR40286.1"/>
    </source>
</evidence>
<keyword evidence="1" id="KW-0433">Leucine-rich repeat</keyword>
<dbReference type="AlphaFoldDB" id="A0A445BNR5"/>
<evidence type="ECO:0000256" key="2">
    <source>
        <dbReference type="ARBA" id="ARBA00022737"/>
    </source>
</evidence>
<dbReference type="InterPro" id="IPR050216">
    <property type="entry name" value="LRR_domain-containing"/>
</dbReference>
<proteinExistence type="predicted"/>
<dbReference type="InterPro" id="IPR032675">
    <property type="entry name" value="LRR_dom_sf"/>
</dbReference>
<dbReference type="Proteomes" id="UP000289738">
    <property type="component" value="Chromosome A09"/>
</dbReference>
<dbReference type="PANTHER" id="PTHR48051:SF1">
    <property type="entry name" value="RAS SUPPRESSOR PROTEIN 1"/>
    <property type="match status" value="1"/>
</dbReference>
<accession>A0A445BNR5</accession>
<evidence type="ECO:0000256" key="1">
    <source>
        <dbReference type="ARBA" id="ARBA00022614"/>
    </source>
</evidence>
<gene>
    <name evidence="3" type="ORF">Ahy_A09g046010</name>
</gene>
<comment type="caution">
    <text evidence="3">The sequence shown here is derived from an EMBL/GenBank/DDBJ whole genome shotgun (WGS) entry which is preliminary data.</text>
</comment>
<name>A0A445BNR5_ARAHY</name>
<keyword evidence="4" id="KW-1185">Reference proteome</keyword>